<keyword evidence="2" id="KW-0732">Signal</keyword>
<dbReference type="AlphaFoldDB" id="A0A2N9IZ54"/>
<feature type="chain" id="PRO_5014996769" evidence="2">
    <location>
        <begin position="26"/>
        <end position="132"/>
    </location>
</feature>
<protein>
    <submittedName>
        <fullName evidence="3">Uncharacterized protein</fullName>
    </submittedName>
</protein>
<evidence type="ECO:0000256" key="1">
    <source>
        <dbReference type="SAM" id="MobiDB-lite"/>
    </source>
</evidence>
<accession>A0A2N9IZ54</accession>
<feature type="signal peptide" evidence="2">
    <location>
        <begin position="1"/>
        <end position="25"/>
    </location>
</feature>
<gene>
    <name evidence="3" type="ORF">FSB_LOCUS57486</name>
</gene>
<feature type="compositionally biased region" description="Polar residues" evidence="1">
    <location>
        <begin position="98"/>
        <end position="111"/>
    </location>
</feature>
<name>A0A2N9IZ54_FAGSY</name>
<evidence type="ECO:0000313" key="3">
    <source>
        <dbReference type="EMBL" id="SPD29604.1"/>
    </source>
</evidence>
<dbReference type="EMBL" id="OIVN01006278">
    <property type="protein sequence ID" value="SPD29604.1"/>
    <property type="molecule type" value="Genomic_DNA"/>
</dbReference>
<organism evidence="3">
    <name type="scientific">Fagus sylvatica</name>
    <name type="common">Beechnut</name>
    <dbReference type="NCBI Taxonomy" id="28930"/>
    <lineage>
        <taxon>Eukaryota</taxon>
        <taxon>Viridiplantae</taxon>
        <taxon>Streptophyta</taxon>
        <taxon>Embryophyta</taxon>
        <taxon>Tracheophyta</taxon>
        <taxon>Spermatophyta</taxon>
        <taxon>Magnoliopsida</taxon>
        <taxon>eudicotyledons</taxon>
        <taxon>Gunneridae</taxon>
        <taxon>Pentapetalae</taxon>
        <taxon>rosids</taxon>
        <taxon>fabids</taxon>
        <taxon>Fagales</taxon>
        <taxon>Fagaceae</taxon>
        <taxon>Fagus</taxon>
    </lineage>
</organism>
<proteinExistence type="predicted"/>
<reference evidence="3" key="1">
    <citation type="submission" date="2018-02" db="EMBL/GenBank/DDBJ databases">
        <authorList>
            <person name="Cohen D.B."/>
            <person name="Kent A.D."/>
        </authorList>
    </citation>
    <scope>NUCLEOTIDE SEQUENCE</scope>
</reference>
<evidence type="ECO:0000256" key="2">
    <source>
        <dbReference type="SAM" id="SignalP"/>
    </source>
</evidence>
<feature type="region of interest" description="Disordered" evidence="1">
    <location>
        <begin position="89"/>
        <end position="132"/>
    </location>
</feature>
<sequence length="132" mass="14313">MRFNMLLIVTTVLFLMRMLAPKAASCTVLPNMMKKNQLLGSLQLQGQVPPISVHNSPITGDISPSKITRKALANDHINYVSPLQRQLLKVQVPPSTPNPGTQVPASTTTPLRGSLHKSPLPSAMPDRDTSIP</sequence>